<dbReference type="InParanoid" id="A0A482XIK9"/>
<feature type="region of interest" description="Disordered" evidence="1">
    <location>
        <begin position="73"/>
        <end position="100"/>
    </location>
</feature>
<feature type="compositionally biased region" description="Polar residues" evidence="1">
    <location>
        <begin position="86"/>
        <end position="100"/>
    </location>
</feature>
<dbReference type="AlphaFoldDB" id="A0A482XIK9"/>
<evidence type="ECO:0000256" key="1">
    <source>
        <dbReference type="SAM" id="MobiDB-lite"/>
    </source>
</evidence>
<organism evidence="2 3">
    <name type="scientific">Laodelphax striatellus</name>
    <name type="common">Small brown planthopper</name>
    <name type="synonym">Delphax striatella</name>
    <dbReference type="NCBI Taxonomy" id="195883"/>
    <lineage>
        <taxon>Eukaryota</taxon>
        <taxon>Metazoa</taxon>
        <taxon>Ecdysozoa</taxon>
        <taxon>Arthropoda</taxon>
        <taxon>Hexapoda</taxon>
        <taxon>Insecta</taxon>
        <taxon>Pterygota</taxon>
        <taxon>Neoptera</taxon>
        <taxon>Paraneoptera</taxon>
        <taxon>Hemiptera</taxon>
        <taxon>Auchenorrhyncha</taxon>
        <taxon>Fulgoroidea</taxon>
        <taxon>Delphacidae</taxon>
        <taxon>Criomorphinae</taxon>
        <taxon>Laodelphax</taxon>
    </lineage>
</organism>
<dbReference type="Proteomes" id="UP000291343">
    <property type="component" value="Unassembled WGS sequence"/>
</dbReference>
<evidence type="ECO:0000313" key="3">
    <source>
        <dbReference type="Proteomes" id="UP000291343"/>
    </source>
</evidence>
<name>A0A482XIK9_LAOST</name>
<dbReference type="EMBL" id="QKKF02009718">
    <property type="protein sequence ID" value="RZF45168.1"/>
    <property type="molecule type" value="Genomic_DNA"/>
</dbReference>
<protein>
    <submittedName>
        <fullName evidence="2">Uncharacterized protein</fullName>
    </submittedName>
</protein>
<proteinExistence type="predicted"/>
<reference evidence="2 3" key="1">
    <citation type="journal article" date="2017" name="Gigascience">
        <title>Genome sequence of the small brown planthopper, Laodelphax striatellus.</title>
        <authorList>
            <person name="Zhu J."/>
            <person name="Jiang F."/>
            <person name="Wang X."/>
            <person name="Yang P."/>
            <person name="Bao Y."/>
            <person name="Zhao W."/>
            <person name="Wang W."/>
            <person name="Lu H."/>
            <person name="Wang Q."/>
            <person name="Cui N."/>
            <person name="Li J."/>
            <person name="Chen X."/>
            <person name="Luo L."/>
            <person name="Yu J."/>
            <person name="Kang L."/>
            <person name="Cui F."/>
        </authorList>
    </citation>
    <scope>NUCLEOTIDE SEQUENCE [LARGE SCALE GENOMIC DNA]</scope>
    <source>
        <strain evidence="2">Lst14</strain>
    </source>
</reference>
<comment type="caution">
    <text evidence="2">The sequence shown here is derived from an EMBL/GenBank/DDBJ whole genome shotgun (WGS) entry which is preliminary data.</text>
</comment>
<evidence type="ECO:0000313" key="2">
    <source>
        <dbReference type="EMBL" id="RZF45168.1"/>
    </source>
</evidence>
<dbReference type="SMR" id="A0A482XIK9"/>
<gene>
    <name evidence="2" type="ORF">LSTR_LSTR007131</name>
</gene>
<accession>A0A482XIK9</accession>
<sequence length="217" mass="24557">MLLSTSPIFSAVVEEKNTTDVETNSKKPAVIEKKNTTDGVKNFENPAFEEEGEPYIEDDPFIENNPFDVLGRNSENPVVEGKNATDVETNSENPGTNETQSKVKDVELQAFLRLMEDMDANKTGNAIKIQNFLFGDEEAIEGRSLLKIQSLGVESKAGFDFQKYWNNMRQITDFIHIMKEYSDIICPIFKEIGIENLRNVFLQILDLALKPKEDPSE</sequence>
<keyword evidence="3" id="KW-1185">Reference proteome</keyword>